<dbReference type="Proteomes" id="UP001363151">
    <property type="component" value="Unassembled WGS sequence"/>
</dbReference>
<proteinExistence type="predicted"/>
<dbReference type="EMBL" id="JBBJCI010000364">
    <property type="protein sequence ID" value="KAK7233046.1"/>
    <property type="molecule type" value="Genomic_DNA"/>
</dbReference>
<comment type="caution">
    <text evidence="3">The sequence shown here is derived from an EMBL/GenBank/DDBJ whole genome shotgun (WGS) entry which is preliminary data.</text>
</comment>
<keyword evidence="2" id="KW-1133">Transmembrane helix</keyword>
<feature type="compositionally biased region" description="Low complexity" evidence="1">
    <location>
        <begin position="29"/>
        <end position="39"/>
    </location>
</feature>
<feature type="compositionally biased region" description="Pro residues" evidence="1">
    <location>
        <begin position="147"/>
        <end position="156"/>
    </location>
</feature>
<keyword evidence="4" id="KW-1185">Reference proteome</keyword>
<feature type="region of interest" description="Disordered" evidence="1">
    <location>
        <begin position="609"/>
        <end position="648"/>
    </location>
</feature>
<organism evidence="3 4">
    <name type="scientific">Aureococcus anophagefferens</name>
    <name type="common">Harmful bloom alga</name>
    <dbReference type="NCBI Taxonomy" id="44056"/>
    <lineage>
        <taxon>Eukaryota</taxon>
        <taxon>Sar</taxon>
        <taxon>Stramenopiles</taxon>
        <taxon>Ochrophyta</taxon>
        <taxon>Pelagophyceae</taxon>
        <taxon>Pelagomonadales</taxon>
        <taxon>Pelagomonadaceae</taxon>
        <taxon>Aureococcus</taxon>
    </lineage>
</organism>
<keyword evidence="2" id="KW-0472">Membrane</keyword>
<protein>
    <recommendedName>
        <fullName evidence="5">Transmembrane protein</fullName>
    </recommendedName>
</protein>
<feature type="transmembrane region" description="Helical" evidence="2">
    <location>
        <begin position="395"/>
        <end position="420"/>
    </location>
</feature>
<feature type="compositionally biased region" description="Basic residues" evidence="1">
    <location>
        <begin position="172"/>
        <end position="181"/>
    </location>
</feature>
<feature type="compositionally biased region" description="Basic residues" evidence="1">
    <location>
        <begin position="40"/>
        <end position="50"/>
    </location>
</feature>
<feature type="compositionally biased region" description="Low complexity" evidence="1">
    <location>
        <begin position="624"/>
        <end position="633"/>
    </location>
</feature>
<evidence type="ECO:0008006" key="5">
    <source>
        <dbReference type="Google" id="ProtNLM"/>
    </source>
</evidence>
<sequence length="648" mass="70892">MLFEPVRKYVDDVSSEVLCRWRDLEPRAESASATPAAARRPSRTGARPRRAAPAAADGDGDHLLFDDEPWDVHADGANVVIDFAEAPARAPAAAPRAPEAPVAAPAAPAFAALSDALADAPPPAPAVARARAGVRALSPRRAAAPAASPPPPPPGSPARSKAKRASELYHTLTHKSSSRSRRTSDVSLPDPSLLDDGGGDSDGDSSDDESIQLLDAAQAAACVLRRRDELREASRFAKARGMGHARRRLADMEAKLLEKWGFSEDRDAFEENVAAVLKRHERVARRWVAAVDRIEGVSHAYERKVARVVAYARTEWLTRREWRIYLRGYYQVGADVGGSASETAAQRRKPVPRRAFVLSWLGALGAYALSFAYLLQRATAWGRRLTLVWIEDALFCVWFEYAVLETLRVLLTFVVLPMFLQHRMRSAEMRKMRRFPFSERFLDSPVARVLAARPDLARSKHLATRFYDRETVLDDLEAHGPVVERFVKARYSIFVVTAGTFLLIPEFMQDVVFAEVCDLLPYLTSKLLRGFIEFDSVGGRRQGSGAAVVSIALLAVLLSVFFAFNLIRWVDERILCTTTPTPDAALDKEETVAPLPRLEIGPPEEAGADLFAAPREVAPRDDAGAPAPGGDAQDVPDDGGDVVAAAEI</sequence>
<feature type="compositionally biased region" description="Acidic residues" evidence="1">
    <location>
        <begin position="197"/>
        <end position="208"/>
    </location>
</feature>
<accession>A0ABR1FLI6</accession>
<gene>
    <name evidence="3" type="ORF">SO694_00039146</name>
</gene>
<evidence type="ECO:0000313" key="4">
    <source>
        <dbReference type="Proteomes" id="UP001363151"/>
    </source>
</evidence>
<feature type="region of interest" description="Disordered" evidence="1">
    <location>
        <begin position="129"/>
        <end position="208"/>
    </location>
</feature>
<dbReference type="PANTHER" id="PTHR48125">
    <property type="entry name" value="LP07818P1"/>
    <property type="match status" value="1"/>
</dbReference>
<reference evidence="3 4" key="1">
    <citation type="submission" date="2024-03" db="EMBL/GenBank/DDBJ databases">
        <title>Aureococcus anophagefferens CCMP1851 and Kratosvirus quantuckense: Draft genome of a second virus-susceptible host strain in the model system.</title>
        <authorList>
            <person name="Chase E."/>
            <person name="Truchon A.R."/>
            <person name="Schepens W."/>
            <person name="Wilhelm S.W."/>
        </authorList>
    </citation>
    <scope>NUCLEOTIDE SEQUENCE [LARGE SCALE GENOMIC DNA]</scope>
    <source>
        <strain evidence="3 4">CCMP1851</strain>
    </source>
</reference>
<evidence type="ECO:0000313" key="3">
    <source>
        <dbReference type="EMBL" id="KAK7233046.1"/>
    </source>
</evidence>
<feature type="transmembrane region" description="Helical" evidence="2">
    <location>
        <begin position="355"/>
        <end position="375"/>
    </location>
</feature>
<name>A0ABR1FLI6_AURAN</name>
<keyword evidence="2" id="KW-0812">Transmembrane</keyword>
<feature type="compositionally biased region" description="Low complexity" evidence="1">
    <location>
        <begin position="185"/>
        <end position="195"/>
    </location>
</feature>
<feature type="compositionally biased region" description="Low complexity" evidence="1">
    <location>
        <begin position="129"/>
        <end position="146"/>
    </location>
</feature>
<feature type="region of interest" description="Disordered" evidence="1">
    <location>
        <begin position="24"/>
        <end position="61"/>
    </location>
</feature>
<evidence type="ECO:0000256" key="2">
    <source>
        <dbReference type="SAM" id="Phobius"/>
    </source>
</evidence>
<evidence type="ECO:0000256" key="1">
    <source>
        <dbReference type="SAM" id="MobiDB-lite"/>
    </source>
</evidence>
<feature type="transmembrane region" description="Helical" evidence="2">
    <location>
        <begin position="546"/>
        <end position="567"/>
    </location>
</feature>
<dbReference type="PANTHER" id="PTHR48125:SF10">
    <property type="entry name" value="OS12G0136300 PROTEIN"/>
    <property type="match status" value="1"/>
</dbReference>